<dbReference type="Proteomes" id="UP001057402">
    <property type="component" value="Chromosome 1"/>
</dbReference>
<dbReference type="EMBL" id="CM042880">
    <property type="protein sequence ID" value="KAI4387967.1"/>
    <property type="molecule type" value="Genomic_DNA"/>
</dbReference>
<sequence>MEIHISSPTRSRVIMALDATKVRNEHEFKVTLKSIQTRGDILLGGDAILVLGVLHKVTHPMGYQVVPDVEGPSVSKRAMEEEVSQKLDSYSNMLLECTEAWDNDGVTMEVKIVAGNPLKHVILQEAAISKASWVILDRYVRKDSGFYIKQIPCKLAIIQDSLSVEDLRPHPSGESSPIDPRSFYSVSKAIVPIANQVSEVSEPPPATPSHAHSAASASRGGSCSMEQLIINDLPYDQLLHVGSLNEERMIISISQTVQKNIVYQGKNSGAPILCASCGTRTELYIKDSMRFSFYEIQIATNDFSKENLLGEGGYGFVYKGQLKDGQLIAAKVRKEASTQGFNEFNSEIHVLSFVRHKNIVILLGFCCKENLNVLVYEFICNKSLEWHLFDETANALEWHQRYSIAIGTAKGLRFLHEECRGGPIIHRDMRPSNILLTHDFVPMLGDFGLAKWKTNDDPEQTRILGTLGYLAPEYAENGTVSIRTDVYAFGIVLLQLISGRKIVDSKEDERPQSLREWAGPLIDGMELHELIDPRIEESYDTYELYLMAKAANLCLKRNPGSRPSMAEVVRILEGKGDRIHDY</sequence>
<name>A0ACB9SID9_9MYRT</name>
<comment type="caution">
    <text evidence="1">The sequence shown here is derived from an EMBL/GenBank/DDBJ whole genome shotgun (WGS) entry which is preliminary data.</text>
</comment>
<organism evidence="1 2">
    <name type="scientific">Melastoma candidum</name>
    <dbReference type="NCBI Taxonomy" id="119954"/>
    <lineage>
        <taxon>Eukaryota</taxon>
        <taxon>Viridiplantae</taxon>
        <taxon>Streptophyta</taxon>
        <taxon>Embryophyta</taxon>
        <taxon>Tracheophyta</taxon>
        <taxon>Spermatophyta</taxon>
        <taxon>Magnoliopsida</taxon>
        <taxon>eudicotyledons</taxon>
        <taxon>Gunneridae</taxon>
        <taxon>Pentapetalae</taxon>
        <taxon>rosids</taxon>
        <taxon>malvids</taxon>
        <taxon>Myrtales</taxon>
        <taxon>Melastomataceae</taxon>
        <taxon>Melastomatoideae</taxon>
        <taxon>Melastomateae</taxon>
        <taxon>Melastoma</taxon>
    </lineage>
</organism>
<keyword evidence="2" id="KW-1185">Reference proteome</keyword>
<gene>
    <name evidence="1" type="ORF">MLD38_000349</name>
</gene>
<reference evidence="2" key="1">
    <citation type="journal article" date="2023" name="Front. Plant Sci.">
        <title>Chromosomal-level genome assembly of Melastoma candidum provides insights into trichome evolution.</title>
        <authorList>
            <person name="Zhong Y."/>
            <person name="Wu W."/>
            <person name="Sun C."/>
            <person name="Zou P."/>
            <person name="Liu Y."/>
            <person name="Dai S."/>
            <person name="Zhou R."/>
        </authorList>
    </citation>
    <scope>NUCLEOTIDE SEQUENCE [LARGE SCALE GENOMIC DNA]</scope>
</reference>
<protein>
    <submittedName>
        <fullName evidence="1">Uncharacterized protein</fullName>
    </submittedName>
</protein>
<accession>A0ACB9SID9</accession>
<evidence type="ECO:0000313" key="2">
    <source>
        <dbReference type="Proteomes" id="UP001057402"/>
    </source>
</evidence>
<evidence type="ECO:0000313" key="1">
    <source>
        <dbReference type="EMBL" id="KAI4387967.1"/>
    </source>
</evidence>
<proteinExistence type="predicted"/>